<feature type="domain" description="RING-type" evidence="4">
    <location>
        <begin position="489"/>
        <end position="551"/>
    </location>
</feature>
<feature type="transmembrane region" description="Helical" evidence="2">
    <location>
        <begin position="643"/>
        <end position="661"/>
    </location>
</feature>
<dbReference type="Proteomes" id="UP000185944">
    <property type="component" value="Unassembled WGS sequence"/>
</dbReference>
<feature type="transmembrane region" description="Helical" evidence="2">
    <location>
        <begin position="673"/>
        <end position="698"/>
    </location>
</feature>
<feature type="chain" id="PRO_5008060377" description="RING-type domain-containing protein" evidence="3">
    <location>
        <begin position="30"/>
        <end position="718"/>
    </location>
</feature>
<name>A0A177EGM5_9MICR</name>
<evidence type="ECO:0000256" key="1">
    <source>
        <dbReference type="PROSITE-ProRule" id="PRU00175"/>
    </source>
</evidence>
<feature type="signal peptide" evidence="3">
    <location>
        <begin position="1"/>
        <end position="29"/>
    </location>
</feature>
<keyword evidence="2" id="KW-0472">Membrane</keyword>
<evidence type="ECO:0000256" key="3">
    <source>
        <dbReference type="SAM" id="SignalP"/>
    </source>
</evidence>
<protein>
    <recommendedName>
        <fullName evidence="4">RING-type domain-containing protein</fullName>
    </recommendedName>
</protein>
<proteinExistence type="predicted"/>
<evidence type="ECO:0000256" key="2">
    <source>
        <dbReference type="SAM" id="Phobius"/>
    </source>
</evidence>
<accession>A0A177EGM5</accession>
<dbReference type="VEuPathDB" id="MicrosporidiaDB:NEDG_01887"/>
<sequence>MRKISCIFTFTSTKHLLAALCVMLPLAGCFDMVRNILGSIASFDNDIITFLQKSNPKMRMATVRDKESFNKLVQKIGVIKIDLSKYDSLYEVPVSLVFNSVVTYPTLKIFYNGDIEEPGTAGRAINLLLSILAGLLPNTNDLESMHMGIGNLEIESINISAEITMPHCSFQDSKRVIFANKISIKCLTIDLKQLICRLFVFVVLDTFSLKNSNAVDLSILDSVQFAGLESNNLIIENLPYLEDLQTEFFGQTGISFNTITLRNIGVYGYGLSLAARDVVTASLSRRTIGTLVVPSGLFADLIRADSFCQNIKIVMVEDVSFELVTSLRWKSFRPKYFSQVHLLIKNAFDSPDPSKEEISHYRLVRLLQETSTAFPRLKELHVKGSLSPSFLESTGNPEKWAKGIKVSPVLEVLTVNGQVARIECTVVPYLLHYLPFVPSIRSCIVIIPKQVYGAIKHTDIRELLLPPYKACKNFNLCKGVMSGNYAFRCPICLLEEDEIDSQPGDFHICLLGCGHYSCLGCVRAQLVQIYDTEIPVGCSSDSTVLKCPLCSLVLYAPDGALLEQGAGQNYGLKQVVITESAVKPFFDKWCQSITWEESPEHQKEYKRWKNPDVLTWSIPLIHPSISRTIKWVKNIFPKQRGPLAAGLSASTAFFSPGLSIWRRFLDFCTRAVFFIGWLVWWGMWCLCQCLSFLVFMVFGHLWDAVLSWFVRIQMEEGD</sequence>
<organism evidence="5 6">
    <name type="scientific">Nematocida displodere</name>
    <dbReference type="NCBI Taxonomy" id="1805483"/>
    <lineage>
        <taxon>Eukaryota</taxon>
        <taxon>Fungi</taxon>
        <taxon>Fungi incertae sedis</taxon>
        <taxon>Microsporidia</taxon>
        <taxon>Nematocida</taxon>
    </lineage>
</organism>
<evidence type="ECO:0000259" key="4">
    <source>
        <dbReference type="PROSITE" id="PS50089"/>
    </source>
</evidence>
<keyword evidence="2" id="KW-0812">Transmembrane</keyword>
<comment type="caution">
    <text evidence="5">The sequence shown here is derived from an EMBL/GenBank/DDBJ whole genome shotgun (WGS) entry which is preliminary data.</text>
</comment>
<dbReference type="EMBL" id="LTDL01000022">
    <property type="protein sequence ID" value="OAG31113.1"/>
    <property type="molecule type" value="Genomic_DNA"/>
</dbReference>
<evidence type="ECO:0000313" key="6">
    <source>
        <dbReference type="Proteomes" id="UP000185944"/>
    </source>
</evidence>
<reference evidence="5 6" key="1">
    <citation type="submission" date="2016-02" db="EMBL/GenBank/DDBJ databases">
        <title>Discovery of a natural microsporidian pathogen with a broad tissue tropism in Caenorhabditis elegans.</title>
        <authorList>
            <person name="Luallen R.J."/>
            <person name="Reinke A.W."/>
            <person name="Tong L."/>
            <person name="Botts M.R."/>
            <person name="Felix M.-A."/>
            <person name="Troemel E.R."/>
        </authorList>
    </citation>
    <scope>NUCLEOTIDE SEQUENCE [LARGE SCALE GENOMIC DNA]</scope>
    <source>
        <strain evidence="5 6">JUm2807</strain>
    </source>
</reference>
<keyword evidence="6" id="KW-1185">Reference proteome</keyword>
<dbReference type="SMART" id="SM00184">
    <property type="entry name" value="RING"/>
    <property type="match status" value="1"/>
</dbReference>
<dbReference type="InterPro" id="IPR001841">
    <property type="entry name" value="Znf_RING"/>
</dbReference>
<evidence type="ECO:0000313" key="5">
    <source>
        <dbReference type="EMBL" id="OAG31113.1"/>
    </source>
</evidence>
<keyword evidence="1" id="KW-0863">Zinc-finger</keyword>
<keyword evidence="1" id="KW-0862">Zinc</keyword>
<dbReference type="InterPro" id="IPR013083">
    <property type="entry name" value="Znf_RING/FYVE/PHD"/>
</dbReference>
<dbReference type="PROSITE" id="PS50089">
    <property type="entry name" value="ZF_RING_2"/>
    <property type="match status" value="1"/>
</dbReference>
<keyword evidence="2" id="KW-1133">Transmembrane helix</keyword>
<dbReference type="RefSeq" id="XP_067544837.1">
    <property type="nucleotide sequence ID" value="XM_067689305.1"/>
</dbReference>
<dbReference type="AlphaFoldDB" id="A0A177EGM5"/>
<gene>
    <name evidence="5" type="ORF">NEDG_01887</name>
</gene>
<dbReference type="GO" id="GO:0008270">
    <property type="term" value="F:zinc ion binding"/>
    <property type="evidence" value="ECO:0007669"/>
    <property type="project" value="UniProtKB-KW"/>
</dbReference>
<dbReference type="GeneID" id="93648237"/>
<keyword evidence="1" id="KW-0479">Metal-binding</keyword>
<dbReference type="Gene3D" id="3.30.40.10">
    <property type="entry name" value="Zinc/RING finger domain, C3HC4 (zinc finger)"/>
    <property type="match status" value="1"/>
</dbReference>
<keyword evidence="3" id="KW-0732">Signal</keyword>
<dbReference type="SUPFAM" id="SSF57850">
    <property type="entry name" value="RING/U-box"/>
    <property type="match status" value="1"/>
</dbReference>